<dbReference type="CDD" id="cd00198">
    <property type="entry name" value="vWFA"/>
    <property type="match status" value="1"/>
</dbReference>
<dbReference type="PANTHER" id="PTHR24020:SF20">
    <property type="entry name" value="PH DOMAIN-CONTAINING PROTEIN"/>
    <property type="match status" value="1"/>
</dbReference>
<dbReference type="Pfam" id="PF00092">
    <property type="entry name" value="VWA"/>
    <property type="match status" value="1"/>
</dbReference>
<dbReference type="InterPro" id="IPR036465">
    <property type="entry name" value="vWFA_dom_sf"/>
</dbReference>
<dbReference type="InterPro" id="IPR002035">
    <property type="entry name" value="VWF_A"/>
</dbReference>
<dbReference type="RefSeq" id="WP_176440027.1">
    <property type="nucleotide sequence ID" value="NZ_FZNW01000020.1"/>
</dbReference>
<feature type="chain" id="PRO_5013099566" evidence="1">
    <location>
        <begin position="34"/>
        <end position="459"/>
    </location>
</feature>
<protein>
    <submittedName>
        <fullName evidence="3">Uncharacterized conserved protein YegL, contains vWA domain of TerY type</fullName>
    </submittedName>
</protein>
<dbReference type="Gene3D" id="3.40.50.410">
    <property type="entry name" value="von Willebrand factor, type A domain"/>
    <property type="match status" value="1"/>
</dbReference>
<dbReference type="PANTHER" id="PTHR24020">
    <property type="entry name" value="COLLAGEN ALPHA"/>
    <property type="match status" value="1"/>
</dbReference>
<evidence type="ECO:0000259" key="2">
    <source>
        <dbReference type="PROSITE" id="PS50234"/>
    </source>
</evidence>
<keyword evidence="1" id="KW-0732">Signal</keyword>
<accession>A0A238ZB64</accession>
<dbReference type="SUPFAM" id="SSF53300">
    <property type="entry name" value="vWA-like"/>
    <property type="match status" value="1"/>
</dbReference>
<proteinExistence type="predicted"/>
<sequence length="459" mass="47142">MKVRQRKRAAGRAGVVGLATFAALALAAGTASAAGGTVTGDKSLGEDAIDCGGTVPVTVTLDGEDGIAGDPADSMLVLDRSGSMDGGPLSDLKSASKLFVDILDESTDGDENGQIAHGSRAGVVSFAGGATVDQTLTSLTPPVKTAIDALSAGGSTNHQDAFDTAQTELEADEPGNSKIMIMFTDGQTTAGGDPDAAAEDAKADGTEIFTIGLGSVNASQLEDWATSPDHVFITPDSDDLEEIFAEIGAAIVQPAATDVEVVDTVASDFSISNVAVSKGDVSQSGNQLTWTMDELRTETVELTFDATHDIAGTNGTLEVNPTVTYTDAEGKTVDFGNPTVDVSGCEPVATCEETNNPSGGNTPPADNQDGFFILGAEDEDGSDLEIFLTDDESGEVFGPYEDGTKIKLVQAPGAEPREREMNGDVDYQIRIQGDAEVHAVDGAGNESETVRCEVPPPPG</sequence>
<name>A0A238ZB64_9PSEU</name>
<dbReference type="PROSITE" id="PS50234">
    <property type="entry name" value="VWFA"/>
    <property type="match status" value="1"/>
</dbReference>
<dbReference type="InterPro" id="IPR050525">
    <property type="entry name" value="ECM_Assembly_Org"/>
</dbReference>
<gene>
    <name evidence="3" type="ORF">SAMN06265360_12020</name>
</gene>
<dbReference type="EMBL" id="FZNW01000020">
    <property type="protein sequence ID" value="SNR80023.1"/>
    <property type="molecule type" value="Genomic_DNA"/>
</dbReference>
<feature type="domain" description="VWFA" evidence="2">
    <location>
        <begin position="73"/>
        <end position="247"/>
    </location>
</feature>
<keyword evidence="4" id="KW-1185">Reference proteome</keyword>
<evidence type="ECO:0000313" key="4">
    <source>
        <dbReference type="Proteomes" id="UP000198348"/>
    </source>
</evidence>
<reference evidence="3 4" key="1">
    <citation type="submission" date="2017-06" db="EMBL/GenBank/DDBJ databases">
        <authorList>
            <person name="Kim H.J."/>
            <person name="Triplett B.A."/>
        </authorList>
    </citation>
    <scope>NUCLEOTIDE SEQUENCE [LARGE SCALE GENOMIC DNA]</scope>
    <source>
        <strain evidence="3 4">DSM 45207</strain>
    </source>
</reference>
<dbReference type="SMART" id="SM00327">
    <property type="entry name" value="VWA"/>
    <property type="match status" value="1"/>
</dbReference>
<feature type="signal peptide" evidence="1">
    <location>
        <begin position="1"/>
        <end position="33"/>
    </location>
</feature>
<dbReference type="Proteomes" id="UP000198348">
    <property type="component" value="Unassembled WGS sequence"/>
</dbReference>
<evidence type="ECO:0000256" key="1">
    <source>
        <dbReference type="SAM" id="SignalP"/>
    </source>
</evidence>
<evidence type="ECO:0000313" key="3">
    <source>
        <dbReference type="EMBL" id="SNR80023.1"/>
    </source>
</evidence>
<dbReference type="AlphaFoldDB" id="A0A238ZB64"/>
<organism evidence="3 4">
    <name type="scientific">Haloechinothrix alba</name>
    <dbReference type="NCBI Taxonomy" id="664784"/>
    <lineage>
        <taxon>Bacteria</taxon>
        <taxon>Bacillati</taxon>
        <taxon>Actinomycetota</taxon>
        <taxon>Actinomycetes</taxon>
        <taxon>Pseudonocardiales</taxon>
        <taxon>Pseudonocardiaceae</taxon>
        <taxon>Haloechinothrix</taxon>
    </lineage>
</organism>